<reference evidence="2" key="1">
    <citation type="journal article" date="2019" name="Int. J. Syst. Evol. Microbiol.">
        <title>The Global Catalogue of Microorganisms (GCM) 10K type strain sequencing project: providing services to taxonomists for standard genome sequencing and annotation.</title>
        <authorList>
            <consortium name="The Broad Institute Genomics Platform"/>
            <consortium name="The Broad Institute Genome Sequencing Center for Infectious Disease"/>
            <person name="Wu L."/>
            <person name="Ma J."/>
        </authorList>
    </citation>
    <scope>NUCLEOTIDE SEQUENCE [LARGE SCALE GENOMIC DNA]</scope>
    <source>
        <strain evidence="2">CGMCC 1.15774</strain>
    </source>
</reference>
<evidence type="ECO:0000313" key="1">
    <source>
        <dbReference type="EMBL" id="MFC4219340.1"/>
    </source>
</evidence>
<dbReference type="SUPFAM" id="SSF55486">
    <property type="entry name" value="Metalloproteases ('zincins'), catalytic domain"/>
    <property type="match status" value="1"/>
</dbReference>
<proteinExistence type="predicted"/>
<sequence length="266" mass="29123">MKKKIVLYTLIVIAIFIGCSKDSDLLPNENVQIDKSANLLGTGASAADLLANSNYDNLLIEIAYVEGFRPATEAITIFEEFLLARTFKEDITFTYKQLPSPNEESLTLNEVVELEDENRTVYNNGSTLALYIYFADAPTESDDEGAEAVTLGAVYQNTSMIIYESTIRDLVGNSSFVTVSDVEAATLNHELGHLMGLVDLGTPAINDHEDQEAESHCTTEGCLMRAELQFGRSMLKMMQSNASKGLAAIPDLDEECLLDLQSNGGR</sequence>
<dbReference type="RefSeq" id="WP_379762731.1">
    <property type="nucleotide sequence ID" value="NZ_JBHSCL010000004.1"/>
</dbReference>
<accession>A0ABV8PJJ1</accession>
<dbReference type="Proteomes" id="UP001595841">
    <property type="component" value="Unassembled WGS sequence"/>
</dbReference>
<name>A0ABV8PJJ1_9FLAO</name>
<protein>
    <recommendedName>
        <fullName evidence="3">Membrane metalloprotease</fullName>
    </recommendedName>
</protein>
<keyword evidence="2" id="KW-1185">Reference proteome</keyword>
<organism evidence="1 2">
    <name type="scientific">Flagellimonas marina</name>
    <dbReference type="NCBI Taxonomy" id="1775168"/>
    <lineage>
        <taxon>Bacteria</taxon>
        <taxon>Pseudomonadati</taxon>
        <taxon>Bacteroidota</taxon>
        <taxon>Flavobacteriia</taxon>
        <taxon>Flavobacteriales</taxon>
        <taxon>Flavobacteriaceae</taxon>
        <taxon>Flagellimonas</taxon>
    </lineage>
</organism>
<dbReference type="EMBL" id="JBHSCL010000004">
    <property type="protein sequence ID" value="MFC4219340.1"/>
    <property type="molecule type" value="Genomic_DNA"/>
</dbReference>
<evidence type="ECO:0008006" key="3">
    <source>
        <dbReference type="Google" id="ProtNLM"/>
    </source>
</evidence>
<evidence type="ECO:0000313" key="2">
    <source>
        <dbReference type="Proteomes" id="UP001595841"/>
    </source>
</evidence>
<gene>
    <name evidence="1" type="ORF">ACFOWS_04310</name>
</gene>
<comment type="caution">
    <text evidence="1">The sequence shown here is derived from an EMBL/GenBank/DDBJ whole genome shotgun (WGS) entry which is preliminary data.</text>
</comment>
<dbReference type="PROSITE" id="PS51257">
    <property type="entry name" value="PROKAR_LIPOPROTEIN"/>
    <property type="match status" value="1"/>
</dbReference>